<evidence type="ECO:0000313" key="1">
    <source>
        <dbReference type="EMBL" id="MPC76263.1"/>
    </source>
</evidence>
<accession>A0A5B7I1Y7</accession>
<comment type="caution">
    <text evidence="1">The sequence shown here is derived from an EMBL/GenBank/DDBJ whole genome shotgun (WGS) entry which is preliminary data.</text>
</comment>
<reference evidence="1 2" key="1">
    <citation type="submission" date="2019-05" db="EMBL/GenBank/DDBJ databases">
        <title>Another draft genome of Portunus trituberculatus and its Hox gene families provides insights of decapod evolution.</title>
        <authorList>
            <person name="Jeong J.-H."/>
            <person name="Song I."/>
            <person name="Kim S."/>
            <person name="Choi T."/>
            <person name="Kim D."/>
            <person name="Ryu S."/>
            <person name="Kim W."/>
        </authorList>
    </citation>
    <scope>NUCLEOTIDE SEQUENCE [LARGE SCALE GENOMIC DNA]</scope>
    <source>
        <tissue evidence="1">Muscle</tissue>
    </source>
</reference>
<dbReference type="Proteomes" id="UP000324222">
    <property type="component" value="Unassembled WGS sequence"/>
</dbReference>
<organism evidence="1 2">
    <name type="scientific">Portunus trituberculatus</name>
    <name type="common">Swimming crab</name>
    <name type="synonym">Neptunus trituberculatus</name>
    <dbReference type="NCBI Taxonomy" id="210409"/>
    <lineage>
        <taxon>Eukaryota</taxon>
        <taxon>Metazoa</taxon>
        <taxon>Ecdysozoa</taxon>
        <taxon>Arthropoda</taxon>
        <taxon>Crustacea</taxon>
        <taxon>Multicrustacea</taxon>
        <taxon>Malacostraca</taxon>
        <taxon>Eumalacostraca</taxon>
        <taxon>Eucarida</taxon>
        <taxon>Decapoda</taxon>
        <taxon>Pleocyemata</taxon>
        <taxon>Brachyura</taxon>
        <taxon>Eubrachyura</taxon>
        <taxon>Portunoidea</taxon>
        <taxon>Portunidae</taxon>
        <taxon>Portuninae</taxon>
        <taxon>Portunus</taxon>
    </lineage>
</organism>
<protein>
    <submittedName>
        <fullName evidence="1">Uncharacterized protein</fullName>
    </submittedName>
</protein>
<dbReference type="EMBL" id="VSRR010042952">
    <property type="protein sequence ID" value="MPC76263.1"/>
    <property type="molecule type" value="Genomic_DNA"/>
</dbReference>
<proteinExistence type="predicted"/>
<gene>
    <name evidence="1" type="ORF">E2C01_070670</name>
</gene>
<keyword evidence="2" id="KW-1185">Reference proteome</keyword>
<name>A0A5B7I1Y7_PORTR</name>
<dbReference type="AlphaFoldDB" id="A0A5B7I1Y7"/>
<sequence>MLFPRIFWATEGHSVIGAIPSVLYTNVMLKYHQKTLAPLKDHLMTRILDNSLLTSHDMSYLQFAFDIILNSDLNRNSAKIACHRGLEAVVRDGEKIHPETQDGLLHFDEIDSQTS</sequence>
<evidence type="ECO:0000313" key="2">
    <source>
        <dbReference type="Proteomes" id="UP000324222"/>
    </source>
</evidence>